<dbReference type="SUPFAM" id="SSF54060">
    <property type="entry name" value="His-Me finger endonucleases"/>
    <property type="match status" value="1"/>
</dbReference>
<accession>A0A0F9CFB3</accession>
<gene>
    <name evidence="2" type="ORF">LCGC14_2616900</name>
</gene>
<name>A0A0F9CFB3_9ZZZZ</name>
<dbReference type="GO" id="GO:0004519">
    <property type="term" value="F:endonuclease activity"/>
    <property type="evidence" value="ECO:0007669"/>
    <property type="project" value="InterPro"/>
</dbReference>
<feature type="domain" description="HNH nuclease" evidence="1">
    <location>
        <begin position="44"/>
        <end position="88"/>
    </location>
</feature>
<organism evidence="2">
    <name type="scientific">marine sediment metagenome</name>
    <dbReference type="NCBI Taxonomy" id="412755"/>
    <lineage>
        <taxon>unclassified sequences</taxon>
        <taxon>metagenomes</taxon>
        <taxon>ecological metagenomes</taxon>
    </lineage>
</organism>
<dbReference type="InterPro" id="IPR003615">
    <property type="entry name" value="HNH_nuc"/>
</dbReference>
<dbReference type="InterPro" id="IPR044930">
    <property type="entry name" value="Homing_endonuclease_His-Me"/>
</dbReference>
<protein>
    <recommendedName>
        <fullName evidence="1">HNH nuclease domain-containing protein</fullName>
    </recommendedName>
</protein>
<reference evidence="2" key="1">
    <citation type="journal article" date="2015" name="Nature">
        <title>Complex archaea that bridge the gap between prokaryotes and eukaryotes.</title>
        <authorList>
            <person name="Spang A."/>
            <person name="Saw J.H."/>
            <person name="Jorgensen S.L."/>
            <person name="Zaremba-Niedzwiedzka K."/>
            <person name="Martijn J."/>
            <person name="Lind A.E."/>
            <person name="van Eijk R."/>
            <person name="Schleper C."/>
            <person name="Guy L."/>
            <person name="Ettema T.J."/>
        </authorList>
    </citation>
    <scope>NUCLEOTIDE SEQUENCE</scope>
</reference>
<dbReference type="InterPro" id="IPR044925">
    <property type="entry name" value="His-Me_finger_sf"/>
</dbReference>
<evidence type="ECO:0000259" key="1">
    <source>
        <dbReference type="Pfam" id="PF13392"/>
    </source>
</evidence>
<dbReference type="AlphaFoldDB" id="A0A0F9CFB3"/>
<sequence>RATEEEYKNRFEGRFAKRSSGCWEWSGKLCEGYGQMGYHGRPVFAHRVSWMLYKSRIPIGKMVLHKCNNRSCVNPDHLYIGTAKDNSRDAIEAGSSIGCGQGVKKLTETMVLEIRDMLELGTPQWLIAQTYNVNRSAICAIKTGKAWSHVA</sequence>
<dbReference type="EMBL" id="LAZR01044560">
    <property type="protein sequence ID" value="KKL04351.1"/>
    <property type="molecule type" value="Genomic_DNA"/>
</dbReference>
<comment type="caution">
    <text evidence="2">The sequence shown here is derived from an EMBL/GenBank/DDBJ whole genome shotgun (WGS) entry which is preliminary data.</text>
</comment>
<feature type="non-terminal residue" evidence="2">
    <location>
        <position position="1"/>
    </location>
</feature>
<dbReference type="Pfam" id="PF13392">
    <property type="entry name" value="HNH_3"/>
    <property type="match status" value="1"/>
</dbReference>
<dbReference type="Gene3D" id="3.90.75.10">
    <property type="entry name" value="Homing Intron 3 (I-ppo) Encoded Endonuclease, Chain A"/>
    <property type="match status" value="1"/>
</dbReference>
<proteinExistence type="predicted"/>
<evidence type="ECO:0000313" key="2">
    <source>
        <dbReference type="EMBL" id="KKL04351.1"/>
    </source>
</evidence>